<organism evidence="1 2">
    <name type="scientific">Lentilactobacillus hilgardii</name>
    <name type="common">Lactobacillus hilgardii</name>
    <dbReference type="NCBI Taxonomy" id="1588"/>
    <lineage>
        <taxon>Bacteria</taxon>
        <taxon>Bacillati</taxon>
        <taxon>Bacillota</taxon>
        <taxon>Bacilli</taxon>
        <taxon>Lactobacillales</taxon>
        <taxon>Lactobacillaceae</taxon>
        <taxon>Lentilactobacillus</taxon>
    </lineage>
</organism>
<evidence type="ECO:0008006" key="3">
    <source>
        <dbReference type="Google" id="ProtNLM"/>
    </source>
</evidence>
<evidence type="ECO:0000313" key="1">
    <source>
        <dbReference type="EMBL" id="QHB50912.1"/>
    </source>
</evidence>
<dbReference type="SMR" id="A0A6P1E549"/>
<dbReference type="RefSeq" id="WP_155114971.1">
    <property type="nucleotide sequence ID" value="NZ_CABKOL010000106.1"/>
</dbReference>
<proteinExistence type="predicted"/>
<dbReference type="AlphaFoldDB" id="A0A6P1E549"/>
<name>A0A6P1E549_LENHI</name>
<evidence type="ECO:0000313" key="2">
    <source>
        <dbReference type="Proteomes" id="UP000465035"/>
    </source>
</evidence>
<reference evidence="1 2" key="1">
    <citation type="submission" date="2019-12" db="EMBL/GenBank/DDBJ databases">
        <title>Lactobacillus hilgardii FLUB.</title>
        <authorList>
            <person name="Gustaw K."/>
        </authorList>
    </citation>
    <scope>NUCLEOTIDE SEQUENCE [LARGE SCALE GENOMIC DNA]</scope>
    <source>
        <strain evidence="1 2">FLUB</strain>
    </source>
</reference>
<sequence length="56" mass="6283">MNKLSKFSKVTDKDLSRINGGGVWWTVITTIGKVGYSAYKDRNDIKSGFNKGFKKP</sequence>
<gene>
    <name evidence="1" type="ORF">GQR93_01080</name>
</gene>
<dbReference type="GeneID" id="69056944"/>
<protein>
    <recommendedName>
        <fullName evidence="3">Bacteriocin</fullName>
    </recommendedName>
</protein>
<dbReference type="EMBL" id="CP047121">
    <property type="protein sequence ID" value="QHB50912.1"/>
    <property type="molecule type" value="Genomic_DNA"/>
</dbReference>
<accession>A0A6P1E549</accession>
<dbReference type="Proteomes" id="UP000465035">
    <property type="component" value="Chromosome"/>
</dbReference>